<proteinExistence type="predicted"/>
<organism evidence="5 6">
    <name type="scientific">Kingdonia uniflora</name>
    <dbReference type="NCBI Taxonomy" id="39325"/>
    <lineage>
        <taxon>Eukaryota</taxon>
        <taxon>Viridiplantae</taxon>
        <taxon>Streptophyta</taxon>
        <taxon>Embryophyta</taxon>
        <taxon>Tracheophyta</taxon>
        <taxon>Spermatophyta</taxon>
        <taxon>Magnoliopsida</taxon>
        <taxon>Ranunculales</taxon>
        <taxon>Circaeasteraceae</taxon>
        <taxon>Kingdonia</taxon>
    </lineage>
</organism>
<dbReference type="GO" id="GO:0005829">
    <property type="term" value="C:cytosol"/>
    <property type="evidence" value="ECO:0007669"/>
    <property type="project" value="TreeGrafter"/>
</dbReference>
<name>A0A7J7LKG2_9MAGN</name>
<keyword evidence="6" id="KW-1185">Reference proteome</keyword>
<dbReference type="PANTHER" id="PTHR47640:SF10">
    <property type="entry name" value="TRNA SELENOCYSTEINE 1-ASSOCIATED PROTEIN 1-RELATED"/>
    <property type="match status" value="1"/>
</dbReference>
<dbReference type="PROSITE" id="PS50102">
    <property type="entry name" value="RRM"/>
    <property type="match status" value="2"/>
</dbReference>
<dbReference type="Pfam" id="PF00076">
    <property type="entry name" value="RRM_1"/>
    <property type="match status" value="3"/>
</dbReference>
<dbReference type="Proteomes" id="UP000541444">
    <property type="component" value="Unassembled WGS sequence"/>
</dbReference>
<evidence type="ECO:0000313" key="5">
    <source>
        <dbReference type="EMBL" id="KAF6143146.1"/>
    </source>
</evidence>
<dbReference type="InterPro" id="IPR000504">
    <property type="entry name" value="RRM_dom"/>
</dbReference>
<dbReference type="EMBL" id="JACGCM010002218">
    <property type="protein sequence ID" value="KAF6143146.1"/>
    <property type="molecule type" value="Genomic_DNA"/>
</dbReference>
<evidence type="ECO:0000313" key="6">
    <source>
        <dbReference type="Proteomes" id="UP000541444"/>
    </source>
</evidence>
<sequence>MDPDKVKEIISDLQRKWGSVSKSQQASTMITEDPEYRTLWLEICNHISMKACLEVRSIKISRGRLSEQPGYGFVEFASHAVAERMLHKFNGTRIPGTLHIFKLRWAYFEGIGKGCTDAGPGHSICVGDLASDVPDCFLQEMFRFKYPLFTAAKVVIDPSTGCSKSYEFVKFVDELERNRAISEMNGVYCSSRPMRISTAFRKFAGCQQTYTTAVKNLSASTTPAAQLMSAPDNENNDKTIFIDGLDPKITNEELRQILSQFGELVHVEIQWGKRCGRIQFS</sequence>
<dbReference type="OrthoDB" id="446113at2759"/>
<feature type="domain" description="RRM" evidence="4">
    <location>
        <begin position="122"/>
        <end position="201"/>
    </location>
</feature>
<evidence type="ECO:0000259" key="4">
    <source>
        <dbReference type="PROSITE" id="PS50102"/>
    </source>
</evidence>
<dbReference type="InterPro" id="IPR012677">
    <property type="entry name" value="Nucleotide-bd_a/b_plait_sf"/>
</dbReference>
<gene>
    <name evidence="5" type="ORF">GIB67_000369</name>
</gene>
<feature type="domain" description="RRM" evidence="4">
    <location>
        <begin position="238"/>
        <end position="281"/>
    </location>
</feature>
<dbReference type="Gene3D" id="3.30.70.330">
    <property type="match status" value="3"/>
</dbReference>
<protein>
    <recommendedName>
        <fullName evidence="4">RRM domain-containing protein</fullName>
    </recommendedName>
</protein>
<dbReference type="SUPFAM" id="SSF54928">
    <property type="entry name" value="RNA-binding domain, RBD"/>
    <property type="match status" value="2"/>
</dbReference>
<accession>A0A7J7LKG2</accession>
<keyword evidence="2 3" id="KW-0694">RNA-binding</keyword>
<keyword evidence="1" id="KW-0677">Repeat</keyword>
<dbReference type="SMART" id="SM00360">
    <property type="entry name" value="RRM"/>
    <property type="match status" value="2"/>
</dbReference>
<evidence type="ECO:0000256" key="3">
    <source>
        <dbReference type="PROSITE-ProRule" id="PRU00176"/>
    </source>
</evidence>
<evidence type="ECO:0000256" key="2">
    <source>
        <dbReference type="ARBA" id="ARBA00022884"/>
    </source>
</evidence>
<comment type="caution">
    <text evidence="5">The sequence shown here is derived from an EMBL/GenBank/DDBJ whole genome shotgun (WGS) entry which is preliminary data.</text>
</comment>
<dbReference type="PANTHER" id="PTHR47640">
    <property type="entry name" value="TRNA SELENOCYSTEINE 1-ASSOCIATED PROTEIN 1-RELATED-RELATED"/>
    <property type="match status" value="1"/>
</dbReference>
<reference evidence="5 6" key="1">
    <citation type="journal article" date="2020" name="IScience">
        <title>Genome Sequencing of the Endangered Kingdonia uniflora (Circaeasteraceae, Ranunculales) Reveals Potential Mechanisms of Evolutionary Specialization.</title>
        <authorList>
            <person name="Sun Y."/>
            <person name="Deng T."/>
            <person name="Zhang A."/>
            <person name="Moore M.J."/>
            <person name="Landis J.B."/>
            <person name="Lin N."/>
            <person name="Zhang H."/>
            <person name="Zhang X."/>
            <person name="Huang J."/>
            <person name="Zhang X."/>
            <person name="Sun H."/>
            <person name="Wang H."/>
        </authorList>
    </citation>
    <scope>NUCLEOTIDE SEQUENCE [LARGE SCALE GENOMIC DNA]</scope>
    <source>
        <strain evidence="5">TB1705</strain>
        <tissue evidence="5">Leaf</tissue>
    </source>
</reference>
<dbReference type="AlphaFoldDB" id="A0A7J7LKG2"/>
<evidence type="ECO:0000256" key="1">
    <source>
        <dbReference type="ARBA" id="ARBA00022737"/>
    </source>
</evidence>
<dbReference type="InterPro" id="IPR035979">
    <property type="entry name" value="RBD_domain_sf"/>
</dbReference>
<dbReference type="GO" id="GO:0003729">
    <property type="term" value="F:mRNA binding"/>
    <property type="evidence" value="ECO:0007669"/>
    <property type="project" value="InterPro"/>
</dbReference>
<dbReference type="InterPro" id="IPR050825">
    <property type="entry name" value="RBM42_RBP45_47-like"/>
</dbReference>